<evidence type="ECO:0000256" key="1">
    <source>
        <dbReference type="SAM" id="Coils"/>
    </source>
</evidence>
<name>A0A412KBW2_9FIRM</name>
<feature type="coiled-coil region" evidence="1">
    <location>
        <begin position="83"/>
        <end position="110"/>
    </location>
</feature>
<dbReference type="AlphaFoldDB" id="A0A412KBW2"/>
<evidence type="ECO:0000313" key="2">
    <source>
        <dbReference type="EMBL" id="RGS66423.1"/>
    </source>
</evidence>
<protein>
    <submittedName>
        <fullName evidence="2">Uncharacterized protein</fullName>
    </submittedName>
</protein>
<dbReference type="EMBL" id="QRVU01000148">
    <property type="protein sequence ID" value="RGS66423.1"/>
    <property type="molecule type" value="Genomic_DNA"/>
</dbReference>
<evidence type="ECO:0000313" key="3">
    <source>
        <dbReference type="Proteomes" id="UP000285981"/>
    </source>
</evidence>
<gene>
    <name evidence="2" type="ORF">DWX78_15405</name>
</gene>
<keyword evidence="1" id="KW-0175">Coiled coil</keyword>
<accession>A0A412KBW2</accession>
<organism evidence="2 3">
    <name type="scientific">Dorea formicigenerans</name>
    <dbReference type="NCBI Taxonomy" id="39486"/>
    <lineage>
        <taxon>Bacteria</taxon>
        <taxon>Bacillati</taxon>
        <taxon>Bacillota</taxon>
        <taxon>Clostridia</taxon>
        <taxon>Lachnospirales</taxon>
        <taxon>Lachnospiraceae</taxon>
        <taxon>Dorea</taxon>
    </lineage>
</organism>
<proteinExistence type="predicted"/>
<reference evidence="2 3" key="1">
    <citation type="submission" date="2018-08" db="EMBL/GenBank/DDBJ databases">
        <title>A genome reference for cultivated species of the human gut microbiota.</title>
        <authorList>
            <person name="Zou Y."/>
            <person name="Xue W."/>
            <person name="Luo G."/>
        </authorList>
    </citation>
    <scope>NUCLEOTIDE SEQUENCE [LARGE SCALE GENOMIC DNA]</scope>
    <source>
        <strain evidence="2 3">AF21-25</strain>
    </source>
</reference>
<sequence>MERWELESTNAYRVYHGANRNRGTETEEQRDERLIKAHNLIFAMTGKIDNVQDFIRCRNLINAYADERGKEHYTVKRLKKNCYNRLVELIDDTNNEIEKIKTDIDALQAIRIEDTPEEAEQLEKASQFKLYEYLTQLNPKGNIEGNKRRLGNWCKNPTRTEALALTKLSIMNEYCDCFTPRYKETLSERIRKPEQVEHEKMIAPTLREMNAKMGKLFMKNFQLRQASKQLSN</sequence>
<dbReference type="Proteomes" id="UP000285981">
    <property type="component" value="Unassembled WGS sequence"/>
</dbReference>
<comment type="caution">
    <text evidence="2">The sequence shown here is derived from an EMBL/GenBank/DDBJ whole genome shotgun (WGS) entry which is preliminary data.</text>
</comment>